<feature type="compositionally biased region" description="Basic residues" evidence="1">
    <location>
        <begin position="83"/>
        <end position="94"/>
    </location>
</feature>
<gene>
    <name evidence="2" type="ORF">PoB_006944700</name>
</gene>
<reference evidence="2 3" key="1">
    <citation type="journal article" date="2021" name="Elife">
        <title>Chloroplast acquisition without the gene transfer in kleptoplastic sea slugs, Plakobranchus ocellatus.</title>
        <authorList>
            <person name="Maeda T."/>
            <person name="Takahashi S."/>
            <person name="Yoshida T."/>
            <person name="Shimamura S."/>
            <person name="Takaki Y."/>
            <person name="Nagai Y."/>
            <person name="Toyoda A."/>
            <person name="Suzuki Y."/>
            <person name="Arimoto A."/>
            <person name="Ishii H."/>
            <person name="Satoh N."/>
            <person name="Nishiyama T."/>
            <person name="Hasebe M."/>
            <person name="Maruyama T."/>
            <person name="Minagawa J."/>
            <person name="Obokata J."/>
            <person name="Shigenobu S."/>
        </authorList>
    </citation>
    <scope>NUCLEOTIDE SEQUENCE [LARGE SCALE GENOMIC DNA]</scope>
</reference>
<name>A0AAV4DFA4_9GAST</name>
<protein>
    <submittedName>
        <fullName evidence="2">Uncharacterized protein</fullName>
    </submittedName>
</protein>
<evidence type="ECO:0000313" key="2">
    <source>
        <dbReference type="EMBL" id="GFO42942.1"/>
    </source>
</evidence>
<dbReference type="AlphaFoldDB" id="A0AAV4DFA4"/>
<accession>A0AAV4DFA4</accession>
<keyword evidence="3" id="KW-1185">Reference proteome</keyword>
<evidence type="ECO:0000313" key="3">
    <source>
        <dbReference type="Proteomes" id="UP000735302"/>
    </source>
</evidence>
<organism evidence="2 3">
    <name type="scientific">Plakobranchus ocellatus</name>
    <dbReference type="NCBI Taxonomy" id="259542"/>
    <lineage>
        <taxon>Eukaryota</taxon>
        <taxon>Metazoa</taxon>
        <taxon>Spiralia</taxon>
        <taxon>Lophotrochozoa</taxon>
        <taxon>Mollusca</taxon>
        <taxon>Gastropoda</taxon>
        <taxon>Heterobranchia</taxon>
        <taxon>Euthyneura</taxon>
        <taxon>Panpulmonata</taxon>
        <taxon>Sacoglossa</taxon>
        <taxon>Placobranchoidea</taxon>
        <taxon>Plakobranchidae</taxon>
        <taxon>Plakobranchus</taxon>
    </lineage>
</organism>
<feature type="region of interest" description="Disordered" evidence="1">
    <location>
        <begin position="82"/>
        <end position="101"/>
    </location>
</feature>
<proteinExistence type="predicted"/>
<dbReference type="Proteomes" id="UP000735302">
    <property type="component" value="Unassembled WGS sequence"/>
</dbReference>
<sequence length="101" mass="11661">MWCLVVVGRGGRNVVLSGGGWVEEEEMWCLAVVEQGYSRFEALLQARAPVAGSNPRQKILRRSQGELVIRFATKGPELVEERRRRRRRRRRRGGRGVEEEE</sequence>
<comment type="caution">
    <text evidence="2">The sequence shown here is derived from an EMBL/GenBank/DDBJ whole genome shotgun (WGS) entry which is preliminary data.</text>
</comment>
<dbReference type="EMBL" id="BLXT01007825">
    <property type="protein sequence ID" value="GFO42942.1"/>
    <property type="molecule type" value="Genomic_DNA"/>
</dbReference>
<evidence type="ECO:0000256" key="1">
    <source>
        <dbReference type="SAM" id="MobiDB-lite"/>
    </source>
</evidence>